<accession>A0A0C2M8G3</accession>
<protein>
    <submittedName>
        <fullName evidence="1">Uncharacterized protein</fullName>
    </submittedName>
</protein>
<comment type="caution">
    <text evidence="1">The sequence shown here is derived from an EMBL/GenBank/DDBJ whole genome shotgun (WGS) entry which is preliminary data.</text>
</comment>
<sequence>MIIEEAGDAYFEAAELAAAHLSLIKYQLWAYEKSADIYIQIKSIKALFSFRKVIDYYLKKENINKAIERCAEYGHRCKNDLGDAQKSEEFYNQVDELRRL</sequence>
<dbReference type="EMBL" id="JWZT01004748">
    <property type="protein sequence ID" value="KII63280.1"/>
    <property type="molecule type" value="Genomic_DNA"/>
</dbReference>
<dbReference type="AlphaFoldDB" id="A0A0C2M8G3"/>
<evidence type="ECO:0000313" key="2">
    <source>
        <dbReference type="Proteomes" id="UP000031668"/>
    </source>
</evidence>
<dbReference type="Proteomes" id="UP000031668">
    <property type="component" value="Unassembled WGS sequence"/>
</dbReference>
<keyword evidence="2" id="KW-1185">Reference proteome</keyword>
<organism evidence="1 2">
    <name type="scientific">Thelohanellus kitauei</name>
    <name type="common">Myxosporean</name>
    <dbReference type="NCBI Taxonomy" id="669202"/>
    <lineage>
        <taxon>Eukaryota</taxon>
        <taxon>Metazoa</taxon>
        <taxon>Cnidaria</taxon>
        <taxon>Myxozoa</taxon>
        <taxon>Myxosporea</taxon>
        <taxon>Bivalvulida</taxon>
        <taxon>Platysporina</taxon>
        <taxon>Myxobolidae</taxon>
        <taxon>Thelohanellus</taxon>
    </lineage>
</organism>
<name>A0A0C2M8G3_THEKT</name>
<proteinExistence type="predicted"/>
<dbReference type="InterPro" id="IPR011990">
    <property type="entry name" value="TPR-like_helical_dom_sf"/>
</dbReference>
<dbReference type="Pfam" id="PF14938">
    <property type="entry name" value="SNAP"/>
    <property type="match status" value="1"/>
</dbReference>
<evidence type="ECO:0000313" key="1">
    <source>
        <dbReference type="EMBL" id="KII63280.1"/>
    </source>
</evidence>
<dbReference type="Gene3D" id="1.25.40.10">
    <property type="entry name" value="Tetratricopeptide repeat domain"/>
    <property type="match status" value="1"/>
</dbReference>
<gene>
    <name evidence="1" type="ORF">RF11_01887</name>
</gene>
<reference evidence="1 2" key="1">
    <citation type="journal article" date="2014" name="Genome Biol. Evol.">
        <title>The genome of the myxosporean Thelohanellus kitauei shows adaptations to nutrient acquisition within its fish host.</title>
        <authorList>
            <person name="Yang Y."/>
            <person name="Xiong J."/>
            <person name="Zhou Z."/>
            <person name="Huo F."/>
            <person name="Miao W."/>
            <person name="Ran C."/>
            <person name="Liu Y."/>
            <person name="Zhang J."/>
            <person name="Feng J."/>
            <person name="Wang M."/>
            <person name="Wang M."/>
            <person name="Wang L."/>
            <person name="Yao B."/>
        </authorList>
    </citation>
    <scope>NUCLEOTIDE SEQUENCE [LARGE SCALE GENOMIC DNA]</scope>
    <source>
        <strain evidence="1">Wuqing</strain>
    </source>
</reference>